<dbReference type="Proteomes" id="UP000186804">
    <property type="component" value="Unassembled WGS sequence"/>
</dbReference>
<dbReference type="AlphaFoldDB" id="A0A1J4MEF7"/>
<dbReference type="Pfam" id="PF22600">
    <property type="entry name" value="MTPAP-like_central"/>
    <property type="match status" value="1"/>
</dbReference>
<organism evidence="5 6">
    <name type="scientific">Cryptosporidium andersoni</name>
    <dbReference type="NCBI Taxonomy" id="117008"/>
    <lineage>
        <taxon>Eukaryota</taxon>
        <taxon>Sar</taxon>
        <taxon>Alveolata</taxon>
        <taxon>Apicomplexa</taxon>
        <taxon>Conoidasida</taxon>
        <taxon>Coccidia</taxon>
        <taxon>Eucoccidiorida</taxon>
        <taxon>Eimeriorina</taxon>
        <taxon>Cryptosporidiidae</taxon>
        <taxon>Cryptosporidium</taxon>
    </lineage>
</organism>
<evidence type="ECO:0000256" key="1">
    <source>
        <dbReference type="ARBA" id="ARBA00022723"/>
    </source>
</evidence>
<dbReference type="GO" id="GO:0031499">
    <property type="term" value="C:TRAMP complex"/>
    <property type="evidence" value="ECO:0007669"/>
    <property type="project" value="TreeGrafter"/>
</dbReference>
<dbReference type="GO" id="GO:0005730">
    <property type="term" value="C:nucleolus"/>
    <property type="evidence" value="ECO:0007669"/>
    <property type="project" value="TreeGrafter"/>
</dbReference>
<dbReference type="GeneID" id="92365339"/>
<keyword evidence="1" id="KW-0479">Metal-binding</keyword>
<dbReference type="PANTHER" id="PTHR23092">
    <property type="entry name" value="POLY(A) RNA POLYMERASE"/>
    <property type="match status" value="1"/>
</dbReference>
<reference evidence="5 6" key="1">
    <citation type="submission" date="2016-10" db="EMBL/GenBank/DDBJ databases">
        <title>Reductive evolution of mitochondrial metabolism and differential evolution of invasion-related proteins in Cryptosporidium.</title>
        <authorList>
            <person name="Liu S."/>
            <person name="Roellig D.M."/>
            <person name="Guo Y."/>
            <person name="Li N."/>
            <person name="Frace M.A."/>
            <person name="Tang K."/>
            <person name="Zhang L."/>
            <person name="Feng Y."/>
            <person name="Xiao L."/>
        </authorList>
    </citation>
    <scope>NUCLEOTIDE SEQUENCE [LARGE SCALE GENOMIC DNA]</scope>
    <source>
        <strain evidence="5">30847</strain>
    </source>
</reference>
<evidence type="ECO:0000259" key="3">
    <source>
        <dbReference type="Pfam" id="PF03828"/>
    </source>
</evidence>
<evidence type="ECO:0000259" key="4">
    <source>
        <dbReference type="Pfam" id="PF22600"/>
    </source>
</evidence>
<dbReference type="PANTHER" id="PTHR23092:SF15">
    <property type="entry name" value="INACTIVE NON-CANONICAL POLY(A) RNA POLYMERASE PROTEIN TRF4-2-RELATED"/>
    <property type="match status" value="1"/>
</dbReference>
<sequence length="485" mass="56183">MSLSTIDIIGGPDAYLLEDKEKIEQAVILNDTLRETLKSRIKPSVKKVIETSDFISLPRNSRRDGNNVKDNPEKRRNIIKREHPEYFNIRSDNSEINKKRNVEVESLMLPWEFIPQYLLKLKFDCPNMYFIHLNNEIIQLVRWLELTPAEKFLRQRILARIMLLSHTLWPNSKVQPFGSFFTGLSLPTGDLDICILNVSGSPKRRLRELADALRNWDLCTGLELILTARVPIIKFVDSESCISVDISLNQESCIDTTQHICECLKRFDVLRPLIITIKLFLHQRGLDETYLGGLGSYAQFCLILSFIQQHISSYSSVIHQMTSLGHLLFDFFELYGTIFNYSSTGIKVKDKGEYFPREISSSESTLSLESPLPPYNDIGRGTYKFNDVRQSFRLAFLDLVESRQKFIDIYSKNHNRRPKDPKSYSILSSIICTNDELFHCRLRRENDNCTPVSSYRQPPTITKDIINQVKQEMENFDCLKSSTNK</sequence>
<feature type="domain" description="PAP-associated" evidence="3">
    <location>
        <begin position="323"/>
        <end position="363"/>
    </location>
</feature>
<comment type="caution">
    <text evidence="5">The sequence shown here is derived from an EMBL/GenBank/DDBJ whole genome shotgun (WGS) entry which is preliminary data.</text>
</comment>
<gene>
    <name evidence="5" type="ORF">cand_011540</name>
</gene>
<dbReference type="GO" id="GO:0043634">
    <property type="term" value="P:polyadenylation-dependent ncRNA catabolic process"/>
    <property type="evidence" value="ECO:0007669"/>
    <property type="project" value="TreeGrafter"/>
</dbReference>
<dbReference type="OrthoDB" id="273917at2759"/>
<feature type="domain" description="Poly(A) RNA polymerase mitochondrial-like central palm" evidence="4">
    <location>
        <begin position="133"/>
        <end position="260"/>
    </location>
</feature>
<dbReference type="RefSeq" id="XP_067067013.1">
    <property type="nucleotide sequence ID" value="XM_067211393.1"/>
</dbReference>
<evidence type="ECO:0000313" key="6">
    <source>
        <dbReference type="Proteomes" id="UP000186804"/>
    </source>
</evidence>
<dbReference type="Gene3D" id="1.10.1410.10">
    <property type="match status" value="1"/>
</dbReference>
<dbReference type="SUPFAM" id="SSF81631">
    <property type="entry name" value="PAP/OAS1 substrate-binding domain"/>
    <property type="match status" value="1"/>
</dbReference>
<dbReference type="Gene3D" id="3.30.460.10">
    <property type="entry name" value="Beta Polymerase, domain 2"/>
    <property type="match status" value="1"/>
</dbReference>
<evidence type="ECO:0000313" key="5">
    <source>
        <dbReference type="EMBL" id="OII72626.1"/>
    </source>
</evidence>
<protein>
    <submittedName>
        <fullName evidence="5">PAP 25A associated domain-containing protein</fullName>
    </submittedName>
</protein>
<proteinExistence type="predicted"/>
<name>A0A1J4MEF7_9CRYT</name>
<evidence type="ECO:0000256" key="2">
    <source>
        <dbReference type="ARBA" id="ARBA00022842"/>
    </source>
</evidence>
<dbReference type="InterPro" id="IPR043519">
    <property type="entry name" value="NT_sf"/>
</dbReference>
<dbReference type="GO" id="GO:1990817">
    <property type="term" value="F:poly(A) RNA polymerase activity"/>
    <property type="evidence" value="ECO:0007669"/>
    <property type="project" value="InterPro"/>
</dbReference>
<dbReference type="GO" id="GO:0003729">
    <property type="term" value="F:mRNA binding"/>
    <property type="evidence" value="ECO:0007669"/>
    <property type="project" value="TreeGrafter"/>
</dbReference>
<dbReference type="InterPro" id="IPR002058">
    <property type="entry name" value="PAP_assoc"/>
</dbReference>
<dbReference type="InterPro" id="IPR054708">
    <property type="entry name" value="MTPAP-like_central"/>
</dbReference>
<dbReference type="SUPFAM" id="SSF81301">
    <property type="entry name" value="Nucleotidyltransferase"/>
    <property type="match status" value="1"/>
</dbReference>
<dbReference type="GO" id="GO:0031123">
    <property type="term" value="P:RNA 3'-end processing"/>
    <property type="evidence" value="ECO:0007669"/>
    <property type="project" value="TreeGrafter"/>
</dbReference>
<keyword evidence="6" id="KW-1185">Reference proteome</keyword>
<dbReference type="Pfam" id="PF03828">
    <property type="entry name" value="PAP_assoc"/>
    <property type="match status" value="1"/>
</dbReference>
<keyword evidence="2" id="KW-0460">Magnesium</keyword>
<dbReference type="CDD" id="cd05402">
    <property type="entry name" value="NT_PAP_TUTase"/>
    <property type="match status" value="1"/>
</dbReference>
<dbReference type="EMBL" id="LRBS01000111">
    <property type="protein sequence ID" value="OII72626.1"/>
    <property type="molecule type" value="Genomic_DNA"/>
</dbReference>
<dbReference type="InterPro" id="IPR045862">
    <property type="entry name" value="Trf4-like"/>
</dbReference>
<dbReference type="VEuPathDB" id="CryptoDB:cand_011540"/>
<dbReference type="GO" id="GO:0046872">
    <property type="term" value="F:metal ion binding"/>
    <property type="evidence" value="ECO:0007669"/>
    <property type="project" value="UniProtKB-KW"/>
</dbReference>
<accession>A0A1J4MEF7</accession>